<evidence type="ECO:0000256" key="7">
    <source>
        <dbReference type="ARBA" id="ARBA00022687"/>
    </source>
</evidence>
<proteinExistence type="predicted"/>
<sequence length="223" mass="25524">MAAASSVFRASPLDEEFYCSICRDVFTAPVRTTCKHVFCRKCFMTAMKTSGPHCPMCRGQISKMERCTPQRATDVQNDMRKFSGNCKCCGKQVQFSQMTLHYRSCYDYQKEYCCEPQNPNPSYFPLLTSNRDPPTYQCPMCDERDYHRRGLVEHVNRRHSTEIVAKVCPICASLPGGDPTYVCSNVVGHLNARHKFLFDTMSPPLDEDMQYLIAILESYEDGI</sequence>
<keyword evidence="11" id="KW-0833">Ubl conjugation pathway</keyword>
<evidence type="ECO:0000256" key="6">
    <source>
        <dbReference type="ARBA" id="ARBA00022679"/>
    </source>
</evidence>
<evidence type="ECO:0000256" key="8">
    <source>
        <dbReference type="ARBA" id="ARBA00022723"/>
    </source>
</evidence>
<dbReference type="GO" id="GO:0061630">
    <property type="term" value="F:ubiquitin protein ligase activity"/>
    <property type="evidence" value="ECO:0007669"/>
    <property type="project" value="UniProtKB-EC"/>
</dbReference>
<keyword evidence="8" id="KW-0479">Metal-binding</keyword>
<keyword evidence="6" id="KW-0808">Transferase</keyword>
<dbReference type="InterPro" id="IPR034734">
    <property type="entry name" value="ZF_C2HC_RNF"/>
</dbReference>
<gene>
    <name evidence="23 24 25" type="primary">LOC115477197</name>
</gene>
<evidence type="ECO:0000256" key="16">
    <source>
        <dbReference type="ARBA" id="ARBA00039332"/>
    </source>
</evidence>
<dbReference type="PROSITE" id="PS51803">
    <property type="entry name" value="ZF_C2HC_RNF"/>
    <property type="match status" value="1"/>
</dbReference>
<keyword evidence="7" id="KW-0879">Wnt signaling pathway</keyword>
<evidence type="ECO:0000256" key="18">
    <source>
        <dbReference type="ARBA" id="ARBA00041652"/>
    </source>
</evidence>
<evidence type="ECO:0000256" key="12">
    <source>
        <dbReference type="ARBA" id="ARBA00022833"/>
    </source>
</evidence>
<dbReference type="PANTHER" id="PTHR46968:SF2">
    <property type="entry name" value="E3 UBIQUITIN-PROTEIN LIGASE RNF138"/>
    <property type="match status" value="1"/>
</dbReference>
<comment type="pathway">
    <text evidence="3">Protein modification; protein ubiquitination.</text>
</comment>
<comment type="catalytic activity">
    <reaction evidence="1">
        <text>S-ubiquitinyl-[E2 ubiquitin-conjugating enzyme]-L-cysteine + [acceptor protein]-L-lysine = [E2 ubiquitin-conjugating enzyme]-L-cysteine + N(6)-ubiquitinyl-[acceptor protein]-L-lysine.</text>
        <dbReference type="EC" id="2.3.2.27"/>
    </reaction>
</comment>
<dbReference type="GO" id="GO:0010792">
    <property type="term" value="P:DNA double-strand break processing involved in repair via single-strand annealing"/>
    <property type="evidence" value="ECO:0007669"/>
    <property type="project" value="TreeGrafter"/>
</dbReference>
<evidence type="ECO:0000256" key="15">
    <source>
        <dbReference type="ARBA" id="ARBA00023204"/>
    </source>
</evidence>
<organism evidence="22 23">
    <name type="scientific">Microcaecilia unicolor</name>
    <dbReference type="NCBI Taxonomy" id="1415580"/>
    <lineage>
        <taxon>Eukaryota</taxon>
        <taxon>Metazoa</taxon>
        <taxon>Chordata</taxon>
        <taxon>Craniata</taxon>
        <taxon>Vertebrata</taxon>
        <taxon>Euteleostomi</taxon>
        <taxon>Amphibia</taxon>
        <taxon>Gymnophiona</taxon>
        <taxon>Siphonopidae</taxon>
        <taxon>Microcaecilia</taxon>
    </lineage>
</organism>
<dbReference type="Proteomes" id="UP000515156">
    <property type="component" value="Chromosome 1"/>
</dbReference>
<evidence type="ECO:0000256" key="10">
    <source>
        <dbReference type="ARBA" id="ARBA00022771"/>
    </source>
</evidence>
<dbReference type="RefSeq" id="XP_030069747.1">
    <property type="nucleotide sequence ID" value="XM_030213887.1"/>
</dbReference>
<dbReference type="KEGG" id="muo:115477197"/>
<keyword evidence="14" id="KW-0238">DNA-binding</keyword>
<feature type="domain" description="C2HC RNF-type" evidence="21">
    <location>
        <begin position="86"/>
        <end position="105"/>
    </location>
</feature>
<evidence type="ECO:0000256" key="14">
    <source>
        <dbReference type="ARBA" id="ARBA00023125"/>
    </source>
</evidence>
<dbReference type="FunFam" id="3.30.40.10:FF:000267">
    <property type="entry name" value="E3 ubiquitin-protein ligase RNF138 isoform X1"/>
    <property type="match status" value="1"/>
</dbReference>
<evidence type="ECO:0000256" key="5">
    <source>
        <dbReference type="ARBA" id="ARBA00022454"/>
    </source>
</evidence>
<keyword evidence="13" id="KW-0832">Ubl conjugation</keyword>
<dbReference type="GO" id="GO:0035861">
    <property type="term" value="C:site of double-strand break"/>
    <property type="evidence" value="ECO:0007669"/>
    <property type="project" value="TreeGrafter"/>
</dbReference>
<accession>A0A6P7YR73</accession>
<evidence type="ECO:0000256" key="2">
    <source>
        <dbReference type="ARBA" id="ARBA00004286"/>
    </source>
</evidence>
<dbReference type="InterPro" id="IPR001841">
    <property type="entry name" value="Znf_RING"/>
</dbReference>
<comment type="subcellular location">
    <subcellularLocation>
        <location evidence="2">Chromosome</location>
    </subcellularLocation>
</comment>
<dbReference type="SUPFAM" id="SSF57850">
    <property type="entry name" value="RING/U-box"/>
    <property type="match status" value="1"/>
</dbReference>
<dbReference type="Pfam" id="PF13923">
    <property type="entry name" value="zf-C3HC4_2"/>
    <property type="match status" value="1"/>
</dbReference>
<dbReference type="RefSeq" id="XP_030069764.1">
    <property type="nucleotide sequence ID" value="XM_030213904.1"/>
</dbReference>
<dbReference type="SMART" id="SM00184">
    <property type="entry name" value="RING"/>
    <property type="match status" value="1"/>
</dbReference>
<dbReference type="GO" id="GO:0016567">
    <property type="term" value="P:protein ubiquitination"/>
    <property type="evidence" value="ECO:0007669"/>
    <property type="project" value="UniProtKB-UniPathway"/>
</dbReference>
<keyword evidence="22" id="KW-1185">Reference proteome</keyword>
<evidence type="ECO:0000256" key="11">
    <source>
        <dbReference type="ARBA" id="ARBA00022786"/>
    </source>
</evidence>
<dbReference type="PANTHER" id="PTHR46968">
    <property type="entry name" value="E3 UBIQUITIN-PROTEIN LIGASE RNF138"/>
    <property type="match status" value="1"/>
</dbReference>
<protein>
    <recommendedName>
        <fullName evidence="16">E3 ubiquitin-protein ligase RNF138</fullName>
        <ecNumber evidence="4">2.3.2.27</ecNumber>
    </recommendedName>
    <alternativeName>
        <fullName evidence="18">RING finger protein 138</fullName>
    </alternativeName>
    <alternativeName>
        <fullName evidence="17">RING-type E3 ubiquitin transferase RNF138</fullName>
    </alternativeName>
</protein>
<keyword evidence="10 19" id="KW-0863">Zinc-finger</keyword>
<dbReference type="GO" id="GO:0005634">
    <property type="term" value="C:nucleus"/>
    <property type="evidence" value="ECO:0007669"/>
    <property type="project" value="TreeGrafter"/>
</dbReference>
<dbReference type="GO" id="GO:0003697">
    <property type="term" value="F:single-stranded DNA binding"/>
    <property type="evidence" value="ECO:0007669"/>
    <property type="project" value="TreeGrafter"/>
</dbReference>
<evidence type="ECO:0000256" key="19">
    <source>
        <dbReference type="PROSITE-ProRule" id="PRU00175"/>
    </source>
</evidence>
<dbReference type="InterPro" id="IPR052498">
    <property type="entry name" value="E3_ubiq-protein_ligase_RNF138"/>
</dbReference>
<evidence type="ECO:0000313" key="23">
    <source>
        <dbReference type="RefSeq" id="XP_030069747.1"/>
    </source>
</evidence>
<dbReference type="InterPro" id="IPR013083">
    <property type="entry name" value="Znf_RING/FYVE/PHD"/>
</dbReference>
<evidence type="ECO:0000256" key="3">
    <source>
        <dbReference type="ARBA" id="ARBA00004906"/>
    </source>
</evidence>
<dbReference type="GO" id="GO:0008270">
    <property type="term" value="F:zinc ion binding"/>
    <property type="evidence" value="ECO:0007669"/>
    <property type="project" value="UniProtKB-KW"/>
</dbReference>
<evidence type="ECO:0000259" key="21">
    <source>
        <dbReference type="PROSITE" id="PS51803"/>
    </source>
</evidence>
<dbReference type="AlphaFoldDB" id="A0A6P7YR73"/>
<evidence type="ECO:0000256" key="13">
    <source>
        <dbReference type="ARBA" id="ARBA00022843"/>
    </source>
</evidence>
<dbReference type="Gene3D" id="3.30.40.10">
    <property type="entry name" value="Zinc/RING finger domain, C3HC4 (zinc finger)"/>
    <property type="match status" value="1"/>
</dbReference>
<evidence type="ECO:0000256" key="17">
    <source>
        <dbReference type="ARBA" id="ARBA00041476"/>
    </source>
</evidence>
<dbReference type="RefSeq" id="XP_030069754.1">
    <property type="nucleotide sequence ID" value="XM_030213894.1"/>
</dbReference>
<evidence type="ECO:0000313" key="25">
    <source>
        <dbReference type="RefSeq" id="XP_030069764.1"/>
    </source>
</evidence>
<dbReference type="EC" id="2.3.2.27" evidence="4"/>
<evidence type="ECO:0000313" key="24">
    <source>
        <dbReference type="RefSeq" id="XP_030069754.1"/>
    </source>
</evidence>
<dbReference type="Pfam" id="PF05605">
    <property type="entry name" value="zf-Di19"/>
    <property type="match status" value="1"/>
</dbReference>
<dbReference type="GeneID" id="115477197"/>
<evidence type="ECO:0000313" key="22">
    <source>
        <dbReference type="Proteomes" id="UP000515156"/>
    </source>
</evidence>
<reference evidence="23 24" key="1">
    <citation type="submission" date="2025-04" db="UniProtKB">
        <authorList>
            <consortium name="RefSeq"/>
        </authorList>
    </citation>
    <scope>IDENTIFICATION</scope>
</reference>
<dbReference type="GO" id="GO:0000724">
    <property type="term" value="P:double-strand break repair via homologous recombination"/>
    <property type="evidence" value="ECO:0007669"/>
    <property type="project" value="TreeGrafter"/>
</dbReference>
<evidence type="ECO:0000256" key="1">
    <source>
        <dbReference type="ARBA" id="ARBA00000900"/>
    </source>
</evidence>
<dbReference type="UniPathway" id="UPA00143"/>
<evidence type="ECO:0000256" key="9">
    <source>
        <dbReference type="ARBA" id="ARBA00022763"/>
    </source>
</evidence>
<keyword evidence="9" id="KW-0227">DNA damage</keyword>
<keyword evidence="5" id="KW-0158">Chromosome</keyword>
<keyword evidence="15" id="KW-0234">DNA repair</keyword>
<dbReference type="PROSITE" id="PS50089">
    <property type="entry name" value="ZF_RING_2"/>
    <property type="match status" value="1"/>
</dbReference>
<dbReference type="GO" id="GO:0016055">
    <property type="term" value="P:Wnt signaling pathway"/>
    <property type="evidence" value="ECO:0007669"/>
    <property type="project" value="UniProtKB-KW"/>
</dbReference>
<feature type="domain" description="RING-type" evidence="20">
    <location>
        <begin position="19"/>
        <end position="58"/>
    </location>
</feature>
<evidence type="ECO:0000256" key="4">
    <source>
        <dbReference type="ARBA" id="ARBA00012483"/>
    </source>
</evidence>
<dbReference type="Pfam" id="PF18574">
    <property type="entry name" value="zf_C2HC_14"/>
    <property type="match status" value="1"/>
</dbReference>
<dbReference type="InterPro" id="IPR008598">
    <property type="entry name" value="Di19_Zn-bd"/>
</dbReference>
<evidence type="ECO:0000259" key="20">
    <source>
        <dbReference type="PROSITE" id="PS50089"/>
    </source>
</evidence>
<name>A0A6P7YR73_9AMPH</name>
<dbReference type="OrthoDB" id="7873042at2759"/>
<keyword evidence="12" id="KW-0862">Zinc</keyword>